<dbReference type="PROSITE" id="PS51195">
    <property type="entry name" value="Q_MOTIF"/>
    <property type="match status" value="1"/>
</dbReference>
<dbReference type="PANTHER" id="PTHR24031">
    <property type="entry name" value="RNA HELICASE"/>
    <property type="match status" value="1"/>
</dbReference>
<dbReference type="Pfam" id="PF00271">
    <property type="entry name" value="Helicase_C"/>
    <property type="match status" value="1"/>
</dbReference>
<feature type="non-terminal residue" evidence="12">
    <location>
        <position position="1"/>
    </location>
</feature>
<dbReference type="CDD" id="cd18787">
    <property type="entry name" value="SF2_C_DEAD"/>
    <property type="match status" value="1"/>
</dbReference>
<feature type="compositionally biased region" description="Basic residues" evidence="8">
    <location>
        <begin position="413"/>
        <end position="422"/>
    </location>
</feature>
<dbReference type="GO" id="GO:0003724">
    <property type="term" value="F:RNA helicase activity"/>
    <property type="evidence" value="ECO:0007669"/>
    <property type="project" value="UniProtKB-EC"/>
</dbReference>
<dbReference type="GO" id="GO:0005524">
    <property type="term" value="F:ATP binding"/>
    <property type="evidence" value="ECO:0007669"/>
    <property type="project" value="UniProtKB-UniRule"/>
</dbReference>
<keyword evidence="3 7" id="KW-0347">Helicase</keyword>
<organism evidence="12">
    <name type="scientific">Aphanomyces invadans</name>
    <dbReference type="NCBI Taxonomy" id="157072"/>
    <lineage>
        <taxon>Eukaryota</taxon>
        <taxon>Sar</taxon>
        <taxon>Stramenopiles</taxon>
        <taxon>Oomycota</taxon>
        <taxon>Saprolegniomycetes</taxon>
        <taxon>Saprolegniales</taxon>
        <taxon>Verrucalvaceae</taxon>
        <taxon>Aphanomyces</taxon>
    </lineage>
</organism>
<evidence type="ECO:0000256" key="7">
    <source>
        <dbReference type="RuleBase" id="RU365068"/>
    </source>
</evidence>
<comment type="domain">
    <text evidence="7">The Q motif is unique to and characteristic of the DEAD box family of RNA helicases and controls ATP binding and hydrolysis.</text>
</comment>
<dbReference type="PROSITE" id="PS51192">
    <property type="entry name" value="HELICASE_ATP_BIND_1"/>
    <property type="match status" value="1"/>
</dbReference>
<comment type="similarity">
    <text evidence="7">Belongs to the DEAD box helicase family.</text>
</comment>
<feature type="domain" description="Helicase ATP-binding" evidence="9">
    <location>
        <begin position="39"/>
        <end position="230"/>
    </location>
</feature>
<dbReference type="SMART" id="SM00487">
    <property type="entry name" value="DEXDc"/>
    <property type="match status" value="1"/>
</dbReference>
<evidence type="ECO:0000313" key="12">
    <source>
        <dbReference type="EMBL" id="ETW03132.1"/>
    </source>
</evidence>
<evidence type="ECO:0000256" key="8">
    <source>
        <dbReference type="SAM" id="MobiDB-lite"/>
    </source>
</evidence>
<evidence type="ECO:0000256" key="5">
    <source>
        <dbReference type="ARBA" id="ARBA00022884"/>
    </source>
</evidence>
<dbReference type="EMBL" id="KI913960">
    <property type="protein sequence ID" value="ETW03132.1"/>
    <property type="molecule type" value="Genomic_DNA"/>
</dbReference>
<evidence type="ECO:0000259" key="11">
    <source>
        <dbReference type="PROSITE" id="PS51195"/>
    </source>
</evidence>
<dbReference type="InterPro" id="IPR027417">
    <property type="entry name" value="P-loop_NTPase"/>
</dbReference>
<dbReference type="Pfam" id="PF00270">
    <property type="entry name" value="DEAD"/>
    <property type="match status" value="1"/>
</dbReference>
<dbReference type="InterPro" id="IPR044742">
    <property type="entry name" value="DEAD/DEAH_RhlB"/>
</dbReference>
<evidence type="ECO:0000256" key="3">
    <source>
        <dbReference type="ARBA" id="ARBA00022806"/>
    </source>
</evidence>
<dbReference type="SMART" id="SM00490">
    <property type="entry name" value="HELICc"/>
    <property type="match status" value="1"/>
</dbReference>
<evidence type="ECO:0000256" key="2">
    <source>
        <dbReference type="ARBA" id="ARBA00022801"/>
    </source>
</evidence>
<reference evidence="12" key="1">
    <citation type="submission" date="2013-12" db="EMBL/GenBank/DDBJ databases">
        <title>The Genome Sequence of Aphanomyces invadans NJM9701.</title>
        <authorList>
            <consortium name="The Broad Institute Genomics Platform"/>
            <person name="Russ C."/>
            <person name="Tyler B."/>
            <person name="van West P."/>
            <person name="Dieguez-Uribeondo J."/>
            <person name="Young S.K."/>
            <person name="Zeng Q."/>
            <person name="Gargeya S."/>
            <person name="Fitzgerald M."/>
            <person name="Abouelleil A."/>
            <person name="Alvarado L."/>
            <person name="Chapman S.B."/>
            <person name="Gainer-Dewar J."/>
            <person name="Goldberg J."/>
            <person name="Griggs A."/>
            <person name="Gujja S."/>
            <person name="Hansen M."/>
            <person name="Howarth C."/>
            <person name="Imamovic A."/>
            <person name="Ireland A."/>
            <person name="Larimer J."/>
            <person name="McCowan C."/>
            <person name="Murphy C."/>
            <person name="Pearson M."/>
            <person name="Poon T.W."/>
            <person name="Priest M."/>
            <person name="Roberts A."/>
            <person name="Saif S."/>
            <person name="Shea T."/>
            <person name="Sykes S."/>
            <person name="Wortman J."/>
            <person name="Nusbaum C."/>
            <person name="Birren B."/>
        </authorList>
    </citation>
    <scope>NUCLEOTIDE SEQUENCE [LARGE SCALE GENOMIC DNA]</scope>
    <source>
        <strain evidence="12">NJM9701</strain>
    </source>
</reference>
<feature type="short sequence motif" description="Q motif" evidence="6">
    <location>
        <begin position="6"/>
        <end position="34"/>
    </location>
</feature>
<dbReference type="eggNOG" id="KOG0333">
    <property type="taxonomic scope" value="Eukaryota"/>
</dbReference>
<name>A0A024UB50_9STRA</name>
<feature type="domain" description="DEAD-box RNA helicase Q" evidence="11">
    <location>
        <begin position="6"/>
        <end position="34"/>
    </location>
</feature>
<dbReference type="InterPro" id="IPR014014">
    <property type="entry name" value="RNA_helicase_DEAD_Q_motif"/>
</dbReference>
<proteinExistence type="inferred from homology"/>
<dbReference type="SUPFAM" id="SSF52540">
    <property type="entry name" value="P-loop containing nucleoside triphosphate hydrolases"/>
    <property type="match status" value="1"/>
</dbReference>
<dbReference type="AlphaFoldDB" id="A0A024UB50"/>
<keyword evidence="2 7" id="KW-0378">Hydrolase</keyword>
<dbReference type="InterPro" id="IPR011545">
    <property type="entry name" value="DEAD/DEAH_box_helicase_dom"/>
</dbReference>
<dbReference type="InterPro" id="IPR001650">
    <property type="entry name" value="Helicase_C-like"/>
</dbReference>
<comment type="catalytic activity">
    <reaction evidence="7">
        <text>ATP + H2O = ADP + phosphate + H(+)</text>
        <dbReference type="Rhea" id="RHEA:13065"/>
        <dbReference type="ChEBI" id="CHEBI:15377"/>
        <dbReference type="ChEBI" id="CHEBI:15378"/>
        <dbReference type="ChEBI" id="CHEBI:30616"/>
        <dbReference type="ChEBI" id="CHEBI:43474"/>
        <dbReference type="ChEBI" id="CHEBI:456216"/>
        <dbReference type="EC" id="3.6.4.13"/>
    </reaction>
</comment>
<evidence type="ECO:0000256" key="4">
    <source>
        <dbReference type="ARBA" id="ARBA00022840"/>
    </source>
</evidence>
<evidence type="ECO:0000256" key="6">
    <source>
        <dbReference type="PROSITE-ProRule" id="PRU00552"/>
    </source>
</evidence>
<feature type="region of interest" description="Disordered" evidence="8">
    <location>
        <begin position="413"/>
        <end position="436"/>
    </location>
</feature>
<keyword evidence="1 7" id="KW-0547">Nucleotide-binding</keyword>
<dbReference type="CDD" id="cd00268">
    <property type="entry name" value="DEADc"/>
    <property type="match status" value="1"/>
</dbReference>
<keyword evidence="5 7" id="KW-0694">RNA-binding</keyword>
<dbReference type="InterPro" id="IPR014001">
    <property type="entry name" value="Helicase_ATP-bd"/>
</dbReference>
<gene>
    <name evidence="12" type="ORF">H310_05554</name>
</gene>
<evidence type="ECO:0000259" key="9">
    <source>
        <dbReference type="PROSITE" id="PS51192"/>
    </source>
</evidence>
<sequence length="436" mass="47983">MLSGCRRFHTLGLHAKLVNALKAHGIDQPSQVQRVAIPAILDTRRPDVVVGAETGSGKTLSYILPLLERFHAQYPLGRVRKPMAVILVPNQELVKQIDSVLNTFGMDIPVACLTKTHAIPRHAAIVVGTPKAVIQHTSVSDLEFVDTIIVDEADMLLGGGFERDTKQVLGVMRNQSLSDPRFNQFVDTPLDKTIDVPTAPHGRQTIFSAATIPTYGRLAVSEYLKKKFPGAEYAITDNFHRTVPTLEQSFLHLDDSSIEARQELLMEILTNDKSRGTTLIFADSVASAKALHTFLEAEGLRCTMLHKDIPREERTAVLAACNNGEAGDDERHIVVATDMAARGLDLRHVNHVIQYEFATNVVAHIHRIGRTARAGATGKVTNIITKENDLVYKEIAAAGATGALTQGFSRRRSLRKKFKKASRPVCDEKDRQDPTS</sequence>
<dbReference type="GO" id="GO:0016787">
    <property type="term" value="F:hydrolase activity"/>
    <property type="evidence" value="ECO:0007669"/>
    <property type="project" value="UniProtKB-KW"/>
</dbReference>
<dbReference type="STRING" id="157072.A0A024UB50"/>
<dbReference type="GeneID" id="20082604"/>
<dbReference type="EC" id="3.6.4.13" evidence="7"/>
<dbReference type="Gene3D" id="3.40.50.300">
    <property type="entry name" value="P-loop containing nucleotide triphosphate hydrolases"/>
    <property type="match status" value="2"/>
</dbReference>
<dbReference type="RefSeq" id="XP_008868516.1">
    <property type="nucleotide sequence ID" value="XM_008870294.1"/>
</dbReference>
<dbReference type="VEuPathDB" id="FungiDB:H310_05554"/>
<comment type="function">
    <text evidence="7">RNA helicase.</text>
</comment>
<feature type="domain" description="Helicase C-terminal" evidence="10">
    <location>
        <begin position="264"/>
        <end position="422"/>
    </location>
</feature>
<feature type="compositionally biased region" description="Basic and acidic residues" evidence="8">
    <location>
        <begin position="425"/>
        <end position="436"/>
    </location>
</feature>
<keyword evidence="4 7" id="KW-0067">ATP-binding</keyword>
<accession>A0A024UB50</accession>
<evidence type="ECO:0000256" key="1">
    <source>
        <dbReference type="ARBA" id="ARBA00022741"/>
    </source>
</evidence>
<protein>
    <recommendedName>
        <fullName evidence="7">ATP-dependent RNA helicase</fullName>
        <ecNumber evidence="7">3.6.4.13</ecNumber>
    </recommendedName>
</protein>
<dbReference type="PROSITE" id="PS51194">
    <property type="entry name" value="HELICASE_CTER"/>
    <property type="match status" value="1"/>
</dbReference>
<evidence type="ECO:0000259" key="10">
    <source>
        <dbReference type="PROSITE" id="PS51194"/>
    </source>
</evidence>
<dbReference type="GO" id="GO:0003723">
    <property type="term" value="F:RNA binding"/>
    <property type="evidence" value="ECO:0007669"/>
    <property type="project" value="UniProtKB-UniRule"/>
</dbReference>
<dbReference type="OrthoDB" id="10256233at2759"/>